<dbReference type="InterPro" id="IPR011009">
    <property type="entry name" value="Kinase-like_dom_sf"/>
</dbReference>
<comment type="function">
    <text evidence="2">Functions as an E3 ubiquitin ligase.</text>
</comment>
<evidence type="ECO:0000313" key="11">
    <source>
        <dbReference type="Proteomes" id="UP001161247"/>
    </source>
</evidence>
<dbReference type="Gene3D" id="1.10.510.10">
    <property type="entry name" value="Transferase(Phosphotransferase) domain 1"/>
    <property type="match status" value="1"/>
</dbReference>
<evidence type="ECO:0000256" key="2">
    <source>
        <dbReference type="ARBA" id="ARBA00003861"/>
    </source>
</evidence>
<dbReference type="PROSITE" id="PS51698">
    <property type="entry name" value="U_BOX"/>
    <property type="match status" value="1"/>
</dbReference>
<dbReference type="GO" id="GO:0016567">
    <property type="term" value="P:protein ubiquitination"/>
    <property type="evidence" value="ECO:0007669"/>
    <property type="project" value="InterPro"/>
</dbReference>
<keyword evidence="11" id="KW-1185">Reference proteome</keyword>
<dbReference type="GO" id="GO:0005524">
    <property type="term" value="F:ATP binding"/>
    <property type="evidence" value="ECO:0007669"/>
    <property type="project" value="InterPro"/>
</dbReference>
<dbReference type="PROSITE" id="PS50011">
    <property type="entry name" value="PROTEIN_KINASE_DOM"/>
    <property type="match status" value="1"/>
</dbReference>
<reference evidence="10" key="1">
    <citation type="submission" date="2023-03" db="EMBL/GenBank/DDBJ databases">
        <authorList>
            <person name="Julca I."/>
        </authorList>
    </citation>
    <scope>NUCLEOTIDE SEQUENCE</scope>
</reference>
<dbReference type="SUPFAM" id="SSF57850">
    <property type="entry name" value="RING/U-box"/>
    <property type="match status" value="1"/>
</dbReference>
<feature type="coiled-coil region" evidence="7">
    <location>
        <begin position="258"/>
        <end position="430"/>
    </location>
</feature>
<sequence>MENNHHPKEKIYVAIGTDLSEGFATLKWTLKRWASASVKIVILYADNTISKEYVYTPIGKIPASSVREEKLKVLDKSEEAKTDKILSKLVAFCGKVKAEGLRIGRYEDSNHKVILRLITILHITKLVIAFSFLRPPSWKWRNAANASFSLYHEKPDFCELFVIYEGKLVFLREGNNEALLIEDDQGMTVSKLTERPSFRGWIVGKLFPENAREKNPCESASPAISTAASLDQWEKHSEELDKYFNELSSTSTANEGEIEAANDTMIRSQSELKMAEKMGAEERLDVLKMRIRDTKEKIQMNREEVKANIKRYAKATWAIGLCTSRVNELEAQTHEETSKRMELQKDLDRTKEELSEIHIEVEEKRSKLDSILQLQRELSNKLQLSNSAKTRVESQLEKAVRERSEMVQEIEELRRQRDVYQRRIEFCREKDAIGMAKKLSSSSSSSSSNGLGFDYSREFSAAEIRAATDDFAQRLRFKSGGDWTNVYKGRISKTTVAIKLFESVDDDFCQEAFLEKVRLMGSIRHPHVLSMMGFCTELKCIVFEYMHNGCLRDSLFSRQRTTSKGTNRGLKWHDRVRIAAEVCTALSFLHKATPAPFTHGNLNPSRILLDKNKVAKLYGFQSYENATIMSDVRAFGTLILQLLTGRNWAEIGEDAILMMDSSTLSENLDKKGGQWPLDVAVELAGIARCCLSSSDEIEHSEVSSRSVMRWVNKVRKKADDLRADGESLVEEGETNIEEEHNVPSVFFCPIYQEVMKNPYIAADGFSYELEAIEEWLSTGRDTSPMTNLKLKHKQLTPNHTLRSMIEDWRTKKDAKAIDPC</sequence>
<keyword evidence="6" id="KW-0833">Ubl conjugation pathway</keyword>
<evidence type="ECO:0000259" key="9">
    <source>
        <dbReference type="PROSITE" id="PS51698"/>
    </source>
</evidence>
<comment type="pathway">
    <text evidence="3">Protein modification; protein ubiquitination.</text>
</comment>
<dbReference type="GO" id="GO:0061630">
    <property type="term" value="F:ubiquitin protein ligase activity"/>
    <property type="evidence" value="ECO:0007669"/>
    <property type="project" value="UniProtKB-EC"/>
</dbReference>
<dbReference type="Gene3D" id="3.30.200.20">
    <property type="entry name" value="Phosphorylase Kinase, domain 1"/>
    <property type="match status" value="1"/>
</dbReference>
<evidence type="ECO:0000256" key="5">
    <source>
        <dbReference type="ARBA" id="ARBA00022679"/>
    </source>
</evidence>
<dbReference type="InterPro" id="IPR051348">
    <property type="entry name" value="U-box_ubiquitin_ligases"/>
</dbReference>
<dbReference type="CDD" id="cd16655">
    <property type="entry name" value="RING-Ubox_WDSUB1-like"/>
    <property type="match status" value="1"/>
</dbReference>
<dbReference type="AlphaFoldDB" id="A0AAV1DWF1"/>
<dbReference type="Pfam" id="PF04564">
    <property type="entry name" value="U-box"/>
    <property type="match status" value="1"/>
</dbReference>
<feature type="domain" description="U-box" evidence="9">
    <location>
        <begin position="741"/>
        <end position="815"/>
    </location>
</feature>
<dbReference type="EMBL" id="OX459123">
    <property type="protein sequence ID" value="CAI9111436.1"/>
    <property type="molecule type" value="Genomic_DNA"/>
</dbReference>
<dbReference type="InterPro" id="IPR013083">
    <property type="entry name" value="Znf_RING/FYVE/PHD"/>
</dbReference>
<dbReference type="InterPro" id="IPR000719">
    <property type="entry name" value="Prot_kinase_dom"/>
</dbReference>
<keyword evidence="5" id="KW-0808">Transferase</keyword>
<evidence type="ECO:0000313" key="10">
    <source>
        <dbReference type="EMBL" id="CAI9111436.1"/>
    </source>
</evidence>
<name>A0AAV1DWF1_OLDCO</name>
<evidence type="ECO:0000259" key="8">
    <source>
        <dbReference type="PROSITE" id="PS50011"/>
    </source>
</evidence>
<dbReference type="PANTHER" id="PTHR45647:SF56">
    <property type="entry name" value="U-BOX DOMAIN-CONTAINING PROTEIN 50-RELATED"/>
    <property type="match status" value="1"/>
</dbReference>
<dbReference type="GO" id="GO:0004672">
    <property type="term" value="F:protein kinase activity"/>
    <property type="evidence" value="ECO:0007669"/>
    <property type="project" value="InterPro"/>
</dbReference>
<evidence type="ECO:0000256" key="1">
    <source>
        <dbReference type="ARBA" id="ARBA00000900"/>
    </source>
</evidence>
<dbReference type="SUPFAM" id="SSF56112">
    <property type="entry name" value="Protein kinase-like (PK-like)"/>
    <property type="match status" value="1"/>
</dbReference>
<dbReference type="EC" id="2.3.2.27" evidence="4"/>
<evidence type="ECO:0000256" key="3">
    <source>
        <dbReference type="ARBA" id="ARBA00004906"/>
    </source>
</evidence>
<dbReference type="SMART" id="SM00504">
    <property type="entry name" value="Ubox"/>
    <property type="match status" value="1"/>
</dbReference>
<feature type="domain" description="Protein kinase" evidence="8">
    <location>
        <begin position="472"/>
        <end position="747"/>
    </location>
</feature>
<dbReference type="Pfam" id="PF07714">
    <property type="entry name" value="PK_Tyr_Ser-Thr"/>
    <property type="match status" value="1"/>
</dbReference>
<comment type="catalytic activity">
    <reaction evidence="1">
        <text>S-ubiquitinyl-[E2 ubiquitin-conjugating enzyme]-L-cysteine + [acceptor protein]-L-lysine = [E2 ubiquitin-conjugating enzyme]-L-cysteine + N(6)-ubiquitinyl-[acceptor protein]-L-lysine.</text>
        <dbReference type="EC" id="2.3.2.27"/>
    </reaction>
</comment>
<accession>A0AAV1DWF1</accession>
<evidence type="ECO:0000256" key="4">
    <source>
        <dbReference type="ARBA" id="ARBA00012483"/>
    </source>
</evidence>
<organism evidence="10 11">
    <name type="scientific">Oldenlandia corymbosa var. corymbosa</name>
    <dbReference type="NCBI Taxonomy" id="529605"/>
    <lineage>
        <taxon>Eukaryota</taxon>
        <taxon>Viridiplantae</taxon>
        <taxon>Streptophyta</taxon>
        <taxon>Embryophyta</taxon>
        <taxon>Tracheophyta</taxon>
        <taxon>Spermatophyta</taxon>
        <taxon>Magnoliopsida</taxon>
        <taxon>eudicotyledons</taxon>
        <taxon>Gunneridae</taxon>
        <taxon>Pentapetalae</taxon>
        <taxon>asterids</taxon>
        <taxon>lamiids</taxon>
        <taxon>Gentianales</taxon>
        <taxon>Rubiaceae</taxon>
        <taxon>Rubioideae</taxon>
        <taxon>Spermacoceae</taxon>
        <taxon>Hedyotis-Oldenlandia complex</taxon>
        <taxon>Oldenlandia</taxon>
    </lineage>
</organism>
<evidence type="ECO:0000256" key="7">
    <source>
        <dbReference type="SAM" id="Coils"/>
    </source>
</evidence>
<dbReference type="Gene3D" id="3.30.40.10">
    <property type="entry name" value="Zinc/RING finger domain, C3HC4 (zinc finger)"/>
    <property type="match status" value="1"/>
</dbReference>
<gene>
    <name evidence="10" type="ORF">OLC1_LOCUS18836</name>
</gene>
<dbReference type="Proteomes" id="UP001161247">
    <property type="component" value="Chromosome 6"/>
</dbReference>
<dbReference type="PANTHER" id="PTHR45647">
    <property type="entry name" value="OS02G0152300 PROTEIN"/>
    <property type="match status" value="1"/>
</dbReference>
<dbReference type="InterPro" id="IPR003613">
    <property type="entry name" value="Ubox_domain"/>
</dbReference>
<proteinExistence type="predicted"/>
<keyword evidence="7" id="KW-0175">Coiled coil</keyword>
<evidence type="ECO:0000256" key="6">
    <source>
        <dbReference type="ARBA" id="ARBA00022786"/>
    </source>
</evidence>
<dbReference type="InterPro" id="IPR001245">
    <property type="entry name" value="Ser-Thr/Tyr_kinase_cat_dom"/>
</dbReference>
<protein>
    <recommendedName>
        <fullName evidence="4">RING-type E3 ubiquitin transferase</fullName>
        <ecNumber evidence="4">2.3.2.27</ecNumber>
    </recommendedName>
</protein>